<accession>A0A0R3BKS2</accession>
<comment type="caution">
    <text evidence="1">The sequence shown here is derived from an EMBL/GenBank/DDBJ whole genome shotgun (WGS) entry which is preliminary data.</text>
</comment>
<evidence type="ECO:0000313" key="1">
    <source>
        <dbReference type="EMBL" id="KRP85778.1"/>
    </source>
</evidence>
<dbReference type="Proteomes" id="UP000051380">
    <property type="component" value="Unassembled WGS sequence"/>
</dbReference>
<reference evidence="1 2" key="1">
    <citation type="submission" date="2015-09" db="EMBL/GenBank/DDBJ databases">
        <title>Draft Genome Sequence of the Strain BR 3267 (Bradyrhizobium yuanmingense) recommended as inoculant for cowpea in Brazil.</title>
        <authorList>
            <person name="Simoes-Araujo J.L."/>
            <person name="Zilli J.E."/>
        </authorList>
    </citation>
    <scope>NUCLEOTIDE SEQUENCE [LARGE SCALE GENOMIC DNA]</scope>
    <source>
        <strain evidence="1 2">BR3267</strain>
    </source>
</reference>
<protein>
    <submittedName>
        <fullName evidence="1">Uncharacterized protein</fullName>
    </submittedName>
</protein>
<gene>
    <name evidence="1" type="ORF">AOQ72_03735</name>
</gene>
<organism evidence="1 2">
    <name type="scientific">Bradyrhizobium yuanmingense</name>
    <dbReference type="NCBI Taxonomy" id="108015"/>
    <lineage>
        <taxon>Bacteria</taxon>
        <taxon>Pseudomonadati</taxon>
        <taxon>Pseudomonadota</taxon>
        <taxon>Alphaproteobacteria</taxon>
        <taxon>Hyphomicrobiales</taxon>
        <taxon>Nitrobacteraceae</taxon>
        <taxon>Bradyrhizobium</taxon>
    </lineage>
</organism>
<proteinExistence type="predicted"/>
<evidence type="ECO:0000313" key="2">
    <source>
        <dbReference type="Proteomes" id="UP000051380"/>
    </source>
</evidence>
<sequence length="105" mass="11446">MIVGGLGLQCLLENRLPVLDRGGSWWKSLLYSATQSDLRLGFVVNVFTWFALAQILSFAPVRLSLLLAGQEIVLDRCPLNAALLLGTRIPLMKGSSSRKSTTSGR</sequence>
<dbReference type="AlphaFoldDB" id="A0A0R3BKS2"/>
<name>A0A0R3BKS2_9BRAD</name>
<dbReference type="EMBL" id="LJYF01000051">
    <property type="protein sequence ID" value="KRP85778.1"/>
    <property type="molecule type" value="Genomic_DNA"/>
</dbReference>